<keyword evidence="2" id="KW-1185">Reference proteome</keyword>
<evidence type="ECO:0000313" key="2">
    <source>
        <dbReference type="Proteomes" id="UP000308267"/>
    </source>
</evidence>
<accession>A0A4S2KE69</accession>
<sequence length="117" mass="13274">MVAFAFASVFIFLKSDEILWRLSEGSCVNPPKSLSEGVNVESINRFNECTSLFEKFMELKFHLVNFIILQLLTAECSGLNKIPESTIQNTSELRVFSVKPEQVGIQLIKFCTHDIDL</sequence>
<dbReference type="Proteomes" id="UP000308267">
    <property type="component" value="Unassembled WGS sequence"/>
</dbReference>
<gene>
    <name evidence="1" type="ORF">CRM22_011159</name>
</gene>
<evidence type="ECO:0000313" key="1">
    <source>
        <dbReference type="EMBL" id="TGZ45848.1"/>
    </source>
</evidence>
<dbReference type="EMBL" id="SJOL01012358">
    <property type="protein sequence ID" value="TGZ45848.1"/>
    <property type="molecule type" value="Genomic_DNA"/>
</dbReference>
<dbReference type="AlphaFoldDB" id="A0A4S2KE69"/>
<organism evidence="1 2">
    <name type="scientific">Opisthorchis felineus</name>
    <dbReference type="NCBI Taxonomy" id="147828"/>
    <lineage>
        <taxon>Eukaryota</taxon>
        <taxon>Metazoa</taxon>
        <taxon>Spiralia</taxon>
        <taxon>Lophotrochozoa</taxon>
        <taxon>Platyhelminthes</taxon>
        <taxon>Trematoda</taxon>
        <taxon>Digenea</taxon>
        <taxon>Opisthorchiida</taxon>
        <taxon>Opisthorchiata</taxon>
        <taxon>Opisthorchiidae</taxon>
        <taxon>Opisthorchis</taxon>
    </lineage>
</organism>
<proteinExistence type="predicted"/>
<comment type="caution">
    <text evidence="1">The sequence shown here is derived from an EMBL/GenBank/DDBJ whole genome shotgun (WGS) entry which is preliminary data.</text>
</comment>
<name>A0A4S2KE69_OPIFE</name>
<protein>
    <submittedName>
        <fullName evidence="1">Uncharacterized protein</fullName>
    </submittedName>
</protein>
<reference evidence="1 2" key="1">
    <citation type="journal article" date="2019" name="BMC Genomics">
        <title>New insights from Opisthorchis felineus genome: update on genomics of the epidemiologically important liver flukes.</title>
        <authorList>
            <person name="Ershov N.I."/>
            <person name="Mordvinov V.A."/>
            <person name="Prokhortchouk E.B."/>
            <person name="Pakharukova M.Y."/>
            <person name="Gunbin K.V."/>
            <person name="Ustyantsev K."/>
            <person name="Genaev M.A."/>
            <person name="Blinov A.G."/>
            <person name="Mazur A."/>
            <person name="Boulygina E."/>
            <person name="Tsygankova S."/>
            <person name="Khrameeva E."/>
            <person name="Chekanov N."/>
            <person name="Fan G."/>
            <person name="Xiao A."/>
            <person name="Zhang H."/>
            <person name="Xu X."/>
            <person name="Yang H."/>
            <person name="Solovyev V."/>
            <person name="Lee S.M."/>
            <person name="Liu X."/>
            <person name="Afonnikov D.A."/>
            <person name="Skryabin K.G."/>
        </authorList>
    </citation>
    <scope>NUCLEOTIDE SEQUENCE [LARGE SCALE GENOMIC DNA]</scope>
    <source>
        <strain evidence="1">AK-0245</strain>
        <tissue evidence="1">Whole organism</tissue>
    </source>
</reference>